<protein>
    <submittedName>
        <fullName evidence="1">Uncharacterized protein</fullName>
    </submittedName>
</protein>
<organism evidence="1 2">
    <name type="scientific">Fusarium fujikuroi</name>
    <name type="common">Bakanae and foot rot disease fungus</name>
    <name type="synonym">Gibberella fujikuroi</name>
    <dbReference type="NCBI Taxonomy" id="5127"/>
    <lineage>
        <taxon>Eukaryota</taxon>
        <taxon>Fungi</taxon>
        <taxon>Dikarya</taxon>
        <taxon>Ascomycota</taxon>
        <taxon>Pezizomycotina</taxon>
        <taxon>Sordariomycetes</taxon>
        <taxon>Hypocreomycetidae</taxon>
        <taxon>Hypocreales</taxon>
        <taxon>Nectriaceae</taxon>
        <taxon>Fusarium</taxon>
        <taxon>Fusarium fujikuroi species complex</taxon>
    </lineage>
</organism>
<reference evidence="1" key="1">
    <citation type="submission" date="2019-05" db="EMBL/GenBank/DDBJ databases">
        <authorList>
            <person name="Piombo E."/>
        </authorList>
    </citation>
    <scope>NUCLEOTIDE SEQUENCE</scope>
    <source>
        <strain evidence="1">C2S</strain>
    </source>
</reference>
<dbReference type="Proteomes" id="UP000760494">
    <property type="component" value="Unassembled WGS sequence"/>
</dbReference>
<dbReference type="AlphaFoldDB" id="A0A9Q9UG08"/>
<proteinExistence type="predicted"/>
<dbReference type="EMBL" id="CABFJX010000414">
    <property type="protein sequence ID" value="VTT82458.1"/>
    <property type="molecule type" value="Genomic_DNA"/>
</dbReference>
<evidence type="ECO:0000313" key="2">
    <source>
        <dbReference type="Proteomes" id="UP000760494"/>
    </source>
</evidence>
<name>A0A9Q9UG08_FUSFU</name>
<accession>A0A9Q9UG08</accession>
<comment type="caution">
    <text evidence="1">The sequence shown here is derived from an EMBL/GenBank/DDBJ whole genome shotgun (WGS) entry which is preliminary data.</text>
</comment>
<evidence type="ECO:0000313" key="1">
    <source>
        <dbReference type="EMBL" id="VTT82458.1"/>
    </source>
</evidence>
<gene>
    <name evidence="1" type="ORF">C2S_12463</name>
</gene>
<sequence length="79" mass="8222">MHSQTQDEGGNIGVGAVTCVPTNTMLTASLGQPLVFKRMSGCNLTGSGFAELHTNVFDGRMSGENPELSPEIRIAALTG</sequence>